<comment type="caution">
    <text evidence="4">The sequence shown here is derived from an EMBL/GenBank/DDBJ whole genome shotgun (WGS) entry which is preliminary data.</text>
</comment>
<keyword evidence="5" id="KW-1185">Reference proteome</keyword>
<evidence type="ECO:0000313" key="4">
    <source>
        <dbReference type="EMBL" id="REE98110.1"/>
    </source>
</evidence>
<dbReference type="RefSeq" id="WP_116023609.1">
    <property type="nucleotide sequence ID" value="NZ_QTTT01000001.1"/>
</dbReference>
<dbReference type="AlphaFoldDB" id="A0A3D9SUE2"/>
<dbReference type="GO" id="GO:0016020">
    <property type="term" value="C:membrane"/>
    <property type="evidence" value="ECO:0007669"/>
    <property type="project" value="UniProtKB-SubCell"/>
</dbReference>
<evidence type="ECO:0000313" key="5">
    <source>
        <dbReference type="Proteomes" id="UP000256661"/>
    </source>
</evidence>
<sequence>MKIRPSSRRDTARTVHIPVVTGLLSVAVAVLTVFTVLLGVSWWRANQAEDERVEAMRSARQTAVNLLSIDHRNVQKSLAQVQGGLTGEARDQWGTMSKDIAQTAQRTRTVSTVQDVRAGVVSMDGDSAEVIVSITALATSPEVKQGQPRYQRWRFDLTETGGRWLVSNMRLVA</sequence>
<dbReference type="PANTHER" id="PTHR37042:SF4">
    <property type="entry name" value="OUTER MEMBRANE PROTEIN RV1973"/>
    <property type="match status" value="1"/>
</dbReference>
<keyword evidence="2 3" id="KW-0472">Membrane</keyword>
<dbReference type="OrthoDB" id="3395172at2"/>
<gene>
    <name evidence="4" type="ORF">DFJ69_3594</name>
</gene>
<reference evidence="4 5" key="1">
    <citation type="submission" date="2018-08" db="EMBL/GenBank/DDBJ databases">
        <title>Sequencing the genomes of 1000 actinobacteria strains.</title>
        <authorList>
            <person name="Klenk H.-P."/>
        </authorList>
    </citation>
    <scope>NUCLEOTIDE SEQUENCE [LARGE SCALE GENOMIC DNA]</scope>
    <source>
        <strain evidence="4 5">DSM 43927</strain>
    </source>
</reference>
<evidence type="ECO:0000256" key="1">
    <source>
        <dbReference type="ARBA" id="ARBA00004370"/>
    </source>
</evidence>
<accession>A0A3D9SUE2</accession>
<comment type="subcellular location">
    <subcellularLocation>
        <location evidence="1">Membrane</location>
    </subcellularLocation>
</comment>
<keyword evidence="3" id="KW-1133">Transmembrane helix</keyword>
<protein>
    <submittedName>
        <fullName evidence="4">Mce-associated membrane protein</fullName>
    </submittedName>
</protein>
<evidence type="ECO:0000256" key="2">
    <source>
        <dbReference type="ARBA" id="ARBA00023136"/>
    </source>
</evidence>
<evidence type="ECO:0000256" key="3">
    <source>
        <dbReference type="SAM" id="Phobius"/>
    </source>
</evidence>
<dbReference type="EMBL" id="QTTT01000001">
    <property type="protein sequence ID" value="REE98110.1"/>
    <property type="molecule type" value="Genomic_DNA"/>
</dbReference>
<organism evidence="4 5">
    <name type="scientific">Thermomonospora umbrina</name>
    <dbReference type="NCBI Taxonomy" id="111806"/>
    <lineage>
        <taxon>Bacteria</taxon>
        <taxon>Bacillati</taxon>
        <taxon>Actinomycetota</taxon>
        <taxon>Actinomycetes</taxon>
        <taxon>Streptosporangiales</taxon>
        <taxon>Thermomonosporaceae</taxon>
        <taxon>Thermomonospora</taxon>
    </lineage>
</organism>
<proteinExistence type="predicted"/>
<dbReference type="Proteomes" id="UP000256661">
    <property type="component" value="Unassembled WGS sequence"/>
</dbReference>
<feature type="transmembrane region" description="Helical" evidence="3">
    <location>
        <begin position="20"/>
        <end position="43"/>
    </location>
</feature>
<keyword evidence="3" id="KW-0812">Transmembrane</keyword>
<dbReference type="PANTHER" id="PTHR37042">
    <property type="entry name" value="OUTER MEMBRANE PROTEIN RV1973"/>
    <property type="match status" value="1"/>
</dbReference>
<name>A0A3D9SUE2_9ACTN</name>